<accession>A0AAE3Y1V1</accession>
<proteinExistence type="predicted"/>
<sequence length="80" mass="8577">MMAALIDEIQPMRGMRPTLNPATKVIPLSGSVLVPFGARGAALNMPAIDLDSADPVLEPKRGWVLADSSLIPVWRPARLC</sequence>
<dbReference type="Proteomes" id="UP001184828">
    <property type="component" value="Unassembled WGS sequence"/>
</dbReference>
<evidence type="ECO:0000313" key="2">
    <source>
        <dbReference type="Proteomes" id="UP001184828"/>
    </source>
</evidence>
<comment type="caution">
    <text evidence="1">The sequence shown here is derived from an EMBL/GenBank/DDBJ whole genome shotgun (WGS) entry which is preliminary data.</text>
</comment>
<evidence type="ECO:0000313" key="1">
    <source>
        <dbReference type="EMBL" id="MDR6427980.1"/>
    </source>
</evidence>
<gene>
    <name evidence="1" type="ORF">J2738_004135</name>
</gene>
<organism evidence="1 2">
    <name type="scientific">Variovorax paradoxus</name>
    <dbReference type="NCBI Taxonomy" id="34073"/>
    <lineage>
        <taxon>Bacteria</taxon>
        <taxon>Pseudomonadati</taxon>
        <taxon>Pseudomonadota</taxon>
        <taxon>Betaproteobacteria</taxon>
        <taxon>Burkholderiales</taxon>
        <taxon>Comamonadaceae</taxon>
        <taxon>Variovorax</taxon>
    </lineage>
</organism>
<dbReference type="AlphaFoldDB" id="A0AAE3Y1V1"/>
<reference evidence="1" key="1">
    <citation type="submission" date="2023-07" db="EMBL/GenBank/DDBJ databases">
        <title>Sorghum-associated microbial communities from plants grown in Nebraska, USA.</title>
        <authorList>
            <person name="Schachtman D."/>
        </authorList>
    </citation>
    <scope>NUCLEOTIDE SEQUENCE</scope>
    <source>
        <strain evidence="1">DS2114</strain>
    </source>
</reference>
<dbReference type="EMBL" id="JAVDQZ010000006">
    <property type="protein sequence ID" value="MDR6427980.1"/>
    <property type="molecule type" value="Genomic_DNA"/>
</dbReference>
<protein>
    <submittedName>
        <fullName evidence="1">Uncharacterized protein</fullName>
    </submittedName>
</protein>
<name>A0AAE3Y1V1_VARPD</name>
<dbReference type="RefSeq" id="WP_309928815.1">
    <property type="nucleotide sequence ID" value="NZ_JAVDQZ010000006.1"/>
</dbReference>